<name>A0A9W6B3A0_9LACO</name>
<dbReference type="AlphaFoldDB" id="A0A9W6B3A0"/>
<comment type="caution">
    <text evidence="2">The sequence shown here is derived from an EMBL/GenBank/DDBJ whole genome shotgun (WGS) entry which is preliminary data.</text>
</comment>
<feature type="domain" description="Endonuclease/exonuclease/phosphatase" evidence="1">
    <location>
        <begin position="4"/>
        <end position="221"/>
    </location>
</feature>
<evidence type="ECO:0000259" key="1">
    <source>
        <dbReference type="Pfam" id="PF03372"/>
    </source>
</evidence>
<reference evidence="2" key="2">
    <citation type="journal article" date="2023" name="PLoS ONE">
        <title>Philodulcilactobacillus myokoensis gen. nov., sp. nov., a fructophilic, acidophilic, and agar-phobic lactic acid bacterium isolated from fermented vegetable extracts.</title>
        <authorList>
            <person name="Kouya T."/>
            <person name="Ishiyama Y."/>
            <person name="Ohashi S."/>
            <person name="Kumakubo R."/>
            <person name="Yamazaki T."/>
            <person name="Otaki T."/>
        </authorList>
    </citation>
    <scope>NUCLEOTIDE SEQUENCE</scope>
    <source>
        <strain evidence="2">WR16-4</strain>
    </source>
</reference>
<dbReference type="SUPFAM" id="SSF56219">
    <property type="entry name" value="DNase I-like"/>
    <property type="match status" value="1"/>
</dbReference>
<protein>
    <recommendedName>
        <fullName evidence="1">Endonuclease/exonuclease/phosphatase domain-containing protein</fullName>
    </recommendedName>
</protein>
<dbReference type="RefSeq" id="WP_286137073.1">
    <property type="nucleotide sequence ID" value="NZ_BRPL01000004.1"/>
</dbReference>
<dbReference type="EMBL" id="BRPL01000004">
    <property type="protein sequence ID" value="GLB47536.1"/>
    <property type="molecule type" value="Genomic_DNA"/>
</dbReference>
<reference evidence="2" key="1">
    <citation type="submission" date="2022-07" db="EMBL/GenBank/DDBJ databases">
        <authorList>
            <person name="Kouya T."/>
            <person name="Ishiyama Y."/>
        </authorList>
    </citation>
    <scope>NUCLEOTIDE SEQUENCE</scope>
    <source>
        <strain evidence="2">WR16-4</strain>
    </source>
</reference>
<dbReference type="Proteomes" id="UP001144204">
    <property type="component" value="Unassembled WGS sequence"/>
</dbReference>
<sequence>MKIVSWNCDGGFSDKFDNLIKIKADLYLVQEVNERKKNNWINNPKFPINNYLYLRKTNGKYHDYKGVLAFSYSKHRIKINRHLNDLNMRYYQYFNFNHFRILNVWTHPNYIENLVSILLSNEKELFKNNHLLIMGDFNSNVIWNYKHKFSNQNNFNDITRRHGIVSAYHLVNKESFGNEHDFTFRMYKHFNQKYHMDYAYAAKDKIVDFKINHSLDEISDHSVLQIILKF</sequence>
<dbReference type="InterPro" id="IPR036691">
    <property type="entry name" value="Endo/exonu/phosph_ase_sf"/>
</dbReference>
<dbReference type="GO" id="GO:0003824">
    <property type="term" value="F:catalytic activity"/>
    <property type="evidence" value="ECO:0007669"/>
    <property type="project" value="InterPro"/>
</dbReference>
<dbReference type="Pfam" id="PF03372">
    <property type="entry name" value="Exo_endo_phos"/>
    <property type="match status" value="1"/>
</dbReference>
<dbReference type="Gene3D" id="3.60.10.10">
    <property type="entry name" value="Endonuclease/exonuclease/phosphatase"/>
    <property type="match status" value="1"/>
</dbReference>
<keyword evidence="3" id="KW-1185">Reference proteome</keyword>
<accession>A0A9W6B3A0</accession>
<organism evidence="2 3">
    <name type="scientific">Philodulcilactobacillus myokoensis</name>
    <dbReference type="NCBI Taxonomy" id="2929573"/>
    <lineage>
        <taxon>Bacteria</taxon>
        <taxon>Bacillati</taxon>
        <taxon>Bacillota</taxon>
        <taxon>Bacilli</taxon>
        <taxon>Lactobacillales</taxon>
        <taxon>Lactobacillaceae</taxon>
        <taxon>Philodulcilactobacillus</taxon>
    </lineage>
</organism>
<evidence type="ECO:0000313" key="2">
    <source>
        <dbReference type="EMBL" id="GLB47536.1"/>
    </source>
</evidence>
<evidence type="ECO:0000313" key="3">
    <source>
        <dbReference type="Proteomes" id="UP001144204"/>
    </source>
</evidence>
<gene>
    <name evidence="2" type="ORF">WR164_15150</name>
</gene>
<proteinExistence type="predicted"/>
<dbReference type="InterPro" id="IPR005135">
    <property type="entry name" value="Endo/exonuclease/phosphatase"/>
</dbReference>